<organism evidence="3 4">
    <name type="scientific">Fuerstiella marisgermanici</name>
    <dbReference type="NCBI Taxonomy" id="1891926"/>
    <lineage>
        <taxon>Bacteria</taxon>
        <taxon>Pseudomonadati</taxon>
        <taxon>Planctomycetota</taxon>
        <taxon>Planctomycetia</taxon>
        <taxon>Planctomycetales</taxon>
        <taxon>Planctomycetaceae</taxon>
        <taxon>Fuerstiella</taxon>
    </lineage>
</organism>
<evidence type="ECO:0000259" key="2">
    <source>
        <dbReference type="Pfam" id="PF00174"/>
    </source>
</evidence>
<dbReference type="SUPFAM" id="SSF56524">
    <property type="entry name" value="Oxidoreductase molybdopterin-binding domain"/>
    <property type="match status" value="1"/>
</dbReference>
<dbReference type="InterPro" id="IPR036374">
    <property type="entry name" value="OxRdtase_Mopterin-bd_sf"/>
</dbReference>
<dbReference type="PANTHER" id="PTHR43032:SF4">
    <property type="entry name" value="OXIDOREDUCTASE MOLYBDOPTERIN-BINDING DOMAIN-CONTAINING PROTEIN"/>
    <property type="match status" value="1"/>
</dbReference>
<dbReference type="InterPro" id="IPR000572">
    <property type="entry name" value="OxRdtase_Mopterin-bd_dom"/>
</dbReference>
<evidence type="ECO:0000313" key="3">
    <source>
        <dbReference type="EMBL" id="APZ92198.1"/>
    </source>
</evidence>
<dbReference type="KEGG" id="fmr:Fuma_01807"/>
<protein>
    <submittedName>
        <fullName evidence="3">Sulfoxide reductase catalytic subunit YedY</fullName>
        <ecNumber evidence="3">1.8.-.-</ecNumber>
    </submittedName>
</protein>
<keyword evidence="4" id="KW-1185">Reference proteome</keyword>
<feature type="domain" description="Oxidoreductase molybdopterin-binding" evidence="2">
    <location>
        <begin position="55"/>
        <end position="202"/>
    </location>
</feature>
<dbReference type="RefSeq" id="WP_077023855.1">
    <property type="nucleotide sequence ID" value="NZ_CP017641.1"/>
</dbReference>
<sequence length="222" mass="24822">MALYSPQTDPKYQRGDAPVADDPTAGVVVSPDTQRDNRVPDGQYRTRKWPVLHATAVPQIDSSTWQLTVDGLVEEPLTFSLEQFRELPRIKVFADFHCVTAWSRLGNLWEGVSLSTLLQRAKVQAAAKFAVVGAYDANWTTNVPLAALLESDVLLADTHDGEPIDADHGGPVRLVVPRLFAWKSAKWVNRITLTADDQPGYWERLGYHDNGDPWLGQRYRDA</sequence>
<feature type="region of interest" description="Disordered" evidence="1">
    <location>
        <begin position="1"/>
        <end position="42"/>
    </location>
</feature>
<dbReference type="EMBL" id="CP017641">
    <property type="protein sequence ID" value="APZ92198.1"/>
    <property type="molecule type" value="Genomic_DNA"/>
</dbReference>
<feature type="compositionally biased region" description="Polar residues" evidence="1">
    <location>
        <begin position="1"/>
        <end position="10"/>
    </location>
</feature>
<evidence type="ECO:0000313" key="4">
    <source>
        <dbReference type="Proteomes" id="UP000187735"/>
    </source>
</evidence>
<dbReference type="OrthoDB" id="9778777at2"/>
<dbReference type="Gene3D" id="3.90.420.10">
    <property type="entry name" value="Oxidoreductase, molybdopterin-binding domain"/>
    <property type="match status" value="1"/>
</dbReference>
<dbReference type="EC" id="1.8.-.-" evidence="3"/>
<dbReference type="Pfam" id="PF00174">
    <property type="entry name" value="Oxidored_molyb"/>
    <property type="match status" value="1"/>
</dbReference>
<evidence type="ECO:0000256" key="1">
    <source>
        <dbReference type="SAM" id="MobiDB-lite"/>
    </source>
</evidence>
<dbReference type="GO" id="GO:0016491">
    <property type="term" value="F:oxidoreductase activity"/>
    <property type="evidence" value="ECO:0007669"/>
    <property type="project" value="UniProtKB-KW"/>
</dbReference>
<reference evidence="3 4" key="1">
    <citation type="journal article" date="2016" name="Front. Microbiol.">
        <title>Fuerstia marisgermanicae gen. nov., sp. nov., an Unusual Member of the Phylum Planctomycetes from the German Wadden Sea.</title>
        <authorList>
            <person name="Kohn T."/>
            <person name="Heuer A."/>
            <person name="Jogler M."/>
            <person name="Vollmers J."/>
            <person name="Boedeker C."/>
            <person name="Bunk B."/>
            <person name="Rast P."/>
            <person name="Borchert D."/>
            <person name="Glockner I."/>
            <person name="Freese H.M."/>
            <person name="Klenk H.P."/>
            <person name="Overmann J."/>
            <person name="Kaster A.K."/>
            <person name="Rohde M."/>
            <person name="Wiegand S."/>
            <person name="Jogler C."/>
        </authorList>
    </citation>
    <scope>NUCLEOTIDE SEQUENCE [LARGE SCALE GENOMIC DNA]</scope>
    <source>
        <strain evidence="3 4">NH11</strain>
    </source>
</reference>
<proteinExistence type="predicted"/>
<dbReference type="PANTHER" id="PTHR43032">
    <property type="entry name" value="PROTEIN-METHIONINE-SULFOXIDE REDUCTASE"/>
    <property type="match status" value="1"/>
</dbReference>
<name>A0A1P8WDP6_9PLAN</name>
<gene>
    <name evidence="3" type="primary">yedY</name>
    <name evidence="3" type="ORF">Fuma_01807</name>
</gene>
<dbReference type="AlphaFoldDB" id="A0A1P8WDP6"/>
<accession>A0A1P8WDP6</accession>
<keyword evidence="3" id="KW-0560">Oxidoreductase</keyword>
<dbReference type="Proteomes" id="UP000187735">
    <property type="component" value="Chromosome"/>
</dbReference>